<sequence>MSRRKSLDPAVIESIAQNIFNVMPLLRKRLLHMDVIQSEHGIPLSHVQVLSMLNETGSMSVSEISHRLGIAKPNITPLVDRLIEEKLVDRIRDTQDRRVVNVVILEAGREKLAAIRATIGEQVQEWAQNISAADFRELADALSSLTRILSNVQKG</sequence>
<evidence type="ECO:0000259" key="1">
    <source>
        <dbReference type="PROSITE" id="PS50995"/>
    </source>
</evidence>
<dbReference type="Proteomes" id="UP000886819">
    <property type="component" value="Unassembled WGS sequence"/>
</dbReference>
<dbReference type="Gene3D" id="1.10.10.10">
    <property type="entry name" value="Winged helix-like DNA-binding domain superfamily/Winged helix DNA-binding domain"/>
    <property type="match status" value="1"/>
</dbReference>
<protein>
    <submittedName>
        <fullName evidence="2">MarR family transcriptional regulator</fullName>
    </submittedName>
</protein>
<dbReference type="InterPro" id="IPR036388">
    <property type="entry name" value="WH-like_DNA-bd_sf"/>
</dbReference>
<dbReference type="PRINTS" id="PR00598">
    <property type="entry name" value="HTHMARR"/>
</dbReference>
<dbReference type="InterPro" id="IPR039422">
    <property type="entry name" value="MarR/SlyA-like"/>
</dbReference>
<evidence type="ECO:0000313" key="2">
    <source>
        <dbReference type="EMBL" id="HIQ63815.1"/>
    </source>
</evidence>
<evidence type="ECO:0000313" key="3">
    <source>
        <dbReference type="Proteomes" id="UP000886819"/>
    </source>
</evidence>
<dbReference type="InterPro" id="IPR036390">
    <property type="entry name" value="WH_DNA-bd_sf"/>
</dbReference>
<feature type="domain" description="HTH marR-type" evidence="1">
    <location>
        <begin position="12"/>
        <end position="150"/>
    </location>
</feature>
<dbReference type="SUPFAM" id="SSF46785">
    <property type="entry name" value="Winged helix' DNA-binding domain"/>
    <property type="match status" value="1"/>
</dbReference>
<dbReference type="GO" id="GO:0006950">
    <property type="term" value="P:response to stress"/>
    <property type="evidence" value="ECO:0007669"/>
    <property type="project" value="TreeGrafter"/>
</dbReference>
<gene>
    <name evidence="2" type="ORF">IAA66_09585</name>
</gene>
<dbReference type="PROSITE" id="PS50995">
    <property type="entry name" value="HTH_MARR_2"/>
    <property type="match status" value="1"/>
</dbReference>
<dbReference type="GO" id="GO:0003700">
    <property type="term" value="F:DNA-binding transcription factor activity"/>
    <property type="evidence" value="ECO:0007669"/>
    <property type="project" value="InterPro"/>
</dbReference>
<organism evidence="2 3">
    <name type="scientific">Candidatus Avichristensenella intestinipullorum</name>
    <dbReference type="NCBI Taxonomy" id="2840693"/>
    <lineage>
        <taxon>Bacteria</taxon>
        <taxon>Bacillati</taxon>
        <taxon>Bacillota</taxon>
        <taxon>Clostridia</taxon>
        <taxon>Candidatus Avichristensenella</taxon>
    </lineage>
</organism>
<dbReference type="PANTHER" id="PTHR33164">
    <property type="entry name" value="TRANSCRIPTIONAL REGULATOR, MARR FAMILY"/>
    <property type="match status" value="1"/>
</dbReference>
<accession>A0A9D1CJH4</accession>
<dbReference type="SMART" id="SM00347">
    <property type="entry name" value="HTH_MARR"/>
    <property type="match status" value="1"/>
</dbReference>
<proteinExistence type="predicted"/>
<comment type="caution">
    <text evidence="2">The sequence shown here is derived from an EMBL/GenBank/DDBJ whole genome shotgun (WGS) entry which is preliminary data.</text>
</comment>
<dbReference type="InterPro" id="IPR000835">
    <property type="entry name" value="HTH_MarR-typ"/>
</dbReference>
<dbReference type="Pfam" id="PF01047">
    <property type="entry name" value="MarR"/>
    <property type="match status" value="1"/>
</dbReference>
<dbReference type="EMBL" id="DVFI01000129">
    <property type="protein sequence ID" value="HIQ63815.1"/>
    <property type="molecule type" value="Genomic_DNA"/>
</dbReference>
<dbReference type="AlphaFoldDB" id="A0A9D1CJH4"/>
<reference evidence="2" key="2">
    <citation type="journal article" date="2021" name="PeerJ">
        <title>Extensive microbial diversity within the chicken gut microbiome revealed by metagenomics and culture.</title>
        <authorList>
            <person name="Gilroy R."/>
            <person name="Ravi A."/>
            <person name="Getino M."/>
            <person name="Pursley I."/>
            <person name="Horton D.L."/>
            <person name="Alikhan N.F."/>
            <person name="Baker D."/>
            <person name="Gharbi K."/>
            <person name="Hall N."/>
            <person name="Watson M."/>
            <person name="Adriaenssens E.M."/>
            <person name="Foster-Nyarko E."/>
            <person name="Jarju S."/>
            <person name="Secka A."/>
            <person name="Antonio M."/>
            <person name="Oren A."/>
            <person name="Chaudhuri R.R."/>
            <person name="La Ragione R."/>
            <person name="Hildebrand F."/>
            <person name="Pallen M.J."/>
        </authorList>
    </citation>
    <scope>NUCLEOTIDE SEQUENCE</scope>
    <source>
        <strain evidence="2">ChiHile30-977</strain>
    </source>
</reference>
<name>A0A9D1CJH4_9FIRM</name>
<dbReference type="PANTHER" id="PTHR33164:SF96">
    <property type="entry name" value="MARR-FAMILY TRANSCRIPTIONAL REGULATOR"/>
    <property type="match status" value="1"/>
</dbReference>
<reference evidence="2" key="1">
    <citation type="submission" date="2020-10" db="EMBL/GenBank/DDBJ databases">
        <authorList>
            <person name="Gilroy R."/>
        </authorList>
    </citation>
    <scope>NUCLEOTIDE SEQUENCE</scope>
    <source>
        <strain evidence="2">ChiHile30-977</strain>
    </source>
</reference>